<proteinExistence type="predicted"/>
<evidence type="ECO:0000313" key="3">
    <source>
        <dbReference type="Proteomes" id="UP000064844"/>
    </source>
</evidence>
<dbReference type="AlphaFoldDB" id="A0A0S2W587"/>
<protein>
    <submittedName>
        <fullName evidence="2">Uncharacterized protein</fullName>
    </submittedName>
</protein>
<keyword evidence="3" id="KW-1185">Reference proteome</keyword>
<gene>
    <name evidence="2" type="ORF">IB211_02068</name>
</gene>
<reference evidence="2 3" key="1">
    <citation type="journal article" date="2015" name="Nat. Commun.">
        <title>Production of butyrate from lysine and the Amadori product fructoselysine by a human gut commensal.</title>
        <authorList>
            <person name="Bui T.P."/>
            <person name="Ritari J."/>
            <person name="Boeren S."/>
            <person name="de Waard P."/>
            <person name="Plugge C.M."/>
            <person name="de Vos W.M."/>
        </authorList>
    </citation>
    <scope>NUCLEOTIDE SEQUENCE [LARGE SCALE GENOMIC DNA]</scope>
    <source>
        <strain evidence="2 3">AF211</strain>
    </source>
</reference>
<accession>A0A0S2W587</accession>
<sequence>MGTGHFLYASIDRGRPWPPPAGISLSRGSPPLRSCNRR</sequence>
<feature type="region of interest" description="Disordered" evidence="1">
    <location>
        <begin position="11"/>
        <end position="38"/>
    </location>
</feature>
<name>A0A0S2W587_9FIRM</name>
<dbReference type="Proteomes" id="UP000064844">
    <property type="component" value="Chromosome"/>
</dbReference>
<evidence type="ECO:0000313" key="2">
    <source>
        <dbReference type="EMBL" id="ALP94459.1"/>
    </source>
</evidence>
<organism evidence="2 3">
    <name type="scientific">Intestinimonas butyriciproducens</name>
    <dbReference type="NCBI Taxonomy" id="1297617"/>
    <lineage>
        <taxon>Bacteria</taxon>
        <taxon>Bacillati</taxon>
        <taxon>Bacillota</taxon>
        <taxon>Clostridia</taxon>
        <taxon>Eubacteriales</taxon>
        <taxon>Intestinimonas</taxon>
    </lineage>
</organism>
<reference evidence="3" key="2">
    <citation type="submission" date="2015-04" db="EMBL/GenBank/DDBJ databases">
        <title>A butyrogenic pathway from the amino acid lysine in a human gut commensal.</title>
        <authorList>
            <person name="de Vos W.M."/>
            <person name="Bui N.T.P."/>
            <person name="Plugge C.M."/>
            <person name="Ritari J."/>
        </authorList>
    </citation>
    <scope>NUCLEOTIDE SEQUENCE [LARGE SCALE GENOMIC DNA]</scope>
    <source>
        <strain evidence="3">AF211</strain>
    </source>
</reference>
<dbReference type="EMBL" id="CP011307">
    <property type="protein sequence ID" value="ALP94459.1"/>
    <property type="molecule type" value="Genomic_DNA"/>
</dbReference>
<evidence type="ECO:0000256" key="1">
    <source>
        <dbReference type="SAM" id="MobiDB-lite"/>
    </source>
</evidence>
<dbReference type="KEGG" id="ibu:IB211_02068"/>